<sequence length="79" mass="9048">MEILFLLWPISVYVTAQHNTRRKCSLAGGLAINVKPTSWCSRTSDTGEERNRPGFACSRHHEEVISRIPCQWPQQIIII</sequence>
<protein>
    <submittedName>
        <fullName evidence="2">Putative secreted protein</fullName>
    </submittedName>
</protein>
<name>A0A2M4CBM5_9DIPT</name>
<accession>A0A2M4CBM5</accession>
<dbReference type="EMBL" id="GGFJ01013611">
    <property type="protein sequence ID" value="MBW62752.1"/>
    <property type="molecule type" value="Transcribed_RNA"/>
</dbReference>
<organism evidence="2">
    <name type="scientific">Anopheles marajoara</name>
    <dbReference type="NCBI Taxonomy" id="58244"/>
    <lineage>
        <taxon>Eukaryota</taxon>
        <taxon>Metazoa</taxon>
        <taxon>Ecdysozoa</taxon>
        <taxon>Arthropoda</taxon>
        <taxon>Hexapoda</taxon>
        <taxon>Insecta</taxon>
        <taxon>Pterygota</taxon>
        <taxon>Neoptera</taxon>
        <taxon>Endopterygota</taxon>
        <taxon>Diptera</taxon>
        <taxon>Nematocera</taxon>
        <taxon>Culicoidea</taxon>
        <taxon>Culicidae</taxon>
        <taxon>Anophelinae</taxon>
        <taxon>Anopheles</taxon>
    </lineage>
</organism>
<feature type="signal peptide" evidence="1">
    <location>
        <begin position="1"/>
        <end position="16"/>
    </location>
</feature>
<keyword evidence="1" id="KW-0732">Signal</keyword>
<reference evidence="2" key="1">
    <citation type="submission" date="2018-01" db="EMBL/GenBank/DDBJ databases">
        <title>An insight into the sialome of Amazonian anophelines.</title>
        <authorList>
            <person name="Ribeiro J.M."/>
            <person name="Scarpassa V."/>
            <person name="Calvo E."/>
        </authorList>
    </citation>
    <scope>NUCLEOTIDE SEQUENCE</scope>
    <source>
        <tissue evidence="2">Salivary glands</tissue>
    </source>
</reference>
<evidence type="ECO:0000313" key="2">
    <source>
        <dbReference type="EMBL" id="MBW62752.1"/>
    </source>
</evidence>
<feature type="chain" id="PRO_5014824503" evidence="1">
    <location>
        <begin position="17"/>
        <end position="79"/>
    </location>
</feature>
<dbReference type="AlphaFoldDB" id="A0A2M4CBM5"/>
<proteinExistence type="predicted"/>
<evidence type="ECO:0000256" key="1">
    <source>
        <dbReference type="SAM" id="SignalP"/>
    </source>
</evidence>